<dbReference type="InterPro" id="IPR027417">
    <property type="entry name" value="P-loop_NTPase"/>
</dbReference>
<evidence type="ECO:0000256" key="1">
    <source>
        <dbReference type="ARBA" id="ARBA00022448"/>
    </source>
</evidence>
<dbReference type="PANTHER" id="PTHR45772">
    <property type="entry name" value="CONSERVED COMPONENT OF ABC TRANSPORTER FOR NATURAL AMINO ACIDS-RELATED"/>
    <property type="match status" value="1"/>
</dbReference>
<dbReference type="RefSeq" id="WP_117176216.1">
    <property type="nucleotide sequence ID" value="NZ_QFZK01000004.1"/>
</dbReference>
<keyword evidence="1" id="KW-0813">Transport</keyword>
<proteinExistence type="predicted"/>
<evidence type="ECO:0000313" key="7">
    <source>
        <dbReference type="Proteomes" id="UP000260665"/>
    </source>
</evidence>
<dbReference type="PANTHER" id="PTHR45772:SF9">
    <property type="entry name" value="CONSERVED COMPONENT OF ABC TRANSPORTER FOR NATURAL AMINO ACIDS"/>
    <property type="match status" value="1"/>
</dbReference>
<dbReference type="CDD" id="cd03219">
    <property type="entry name" value="ABC_Mj1267_LivG_branched"/>
    <property type="match status" value="1"/>
</dbReference>
<reference evidence="6 7" key="1">
    <citation type="submission" date="2018-05" db="EMBL/GenBank/DDBJ databases">
        <title>Rhodoferax soyangensis sp.nov., isolated from an oligotrophic freshwater lake.</title>
        <authorList>
            <person name="Park M."/>
        </authorList>
    </citation>
    <scope>NUCLEOTIDE SEQUENCE [LARGE SCALE GENOMIC DNA]</scope>
    <source>
        <strain evidence="6 7">IMCC26218</strain>
    </source>
</reference>
<evidence type="ECO:0000256" key="4">
    <source>
        <dbReference type="ARBA" id="ARBA00022840"/>
    </source>
</evidence>
<keyword evidence="7" id="KW-1185">Reference proteome</keyword>
<keyword evidence="4 6" id="KW-0067">ATP-binding</keyword>
<dbReference type="PROSITE" id="PS00211">
    <property type="entry name" value="ABC_TRANSPORTER_1"/>
    <property type="match status" value="1"/>
</dbReference>
<evidence type="ECO:0000259" key="5">
    <source>
        <dbReference type="PROSITE" id="PS50893"/>
    </source>
</evidence>
<accession>A0A3E1RD74</accession>
<dbReference type="GO" id="GO:0005524">
    <property type="term" value="F:ATP binding"/>
    <property type="evidence" value="ECO:0007669"/>
    <property type="project" value="UniProtKB-KW"/>
</dbReference>
<dbReference type="InterPro" id="IPR003439">
    <property type="entry name" value="ABC_transporter-like_ATP-bd"/>
</dbReference>
<feature type="domain" description="ABC transporter" evidence="5">
    <location>
        <begin position="16"/>
        <end position="262"/>
    </location>
</feature>
<dbReference type="SMART" id="SM00382">
    <property type="entry name" value="AAA"/>
    <property type="match status" value="1"/>
</dbReference>
<dbReference type="Pfam" id="PF12399">
    <property type="entry name" value="BCA_ABC_TP_C"/>
    <property type="match status" value="1"/>
</dbReference>
<comment type="caution">
    <text evidence="6">The sequence shown here is derived from an EMBL/GenBank/DDBJ whole genome shotgun (WGS) entry which is preliminary data.</text>
</comment>
<evidence type="ECO:0000313" key="6">
    <source>
        <dbReference type="EMBL" id="RFO97233.1"/>
    </source>
</evidence>
<evidence type="ECO:0000256" key="2">
    <source>
        <dbReference type="ARBA" id="ARBA00022475"/>
    </source>
</evidence>
<dbReference type="SUPFAM" id="SSF52540">
    <property type="entry name" value="P-loop containing nucleoside triphosphate hydrolases"/>
    <property type="match status" value="1"/>
</dbReference>
<dbReference type="AlphaFoldDB" id="A0A3E1RD74"/>
<evidence type="ECO:0000256" key="3">
    <source>
        <dbReference type="ARBA" id="ARBA00022741"/>
    </source>
</evidence>
<keyword evidence="2" id="KW-0472">Membrane</keyword>
<sequence>MTHPHHHDRASGAPVLKVSGLKKSYGAIQAVGGVSFHVQPGEIFGVIGPNGSGKTTLFNSMLGQITPDAGKIELNGEDVTQLGPLELNRRGVGRTFQTLQVFGKMTVRDNLIVAAQEHQGTMFSRMFAPTDSGLGEKADALIDQFRIRHVADKKAGELSYGQQKLVDIAMAFMSEPDLVLLDEPCAGVNPSLVGGISTLLKELNRNPKFGKHSSFVVIEHNMDFVMDLCHRIMVMVEGQVMAIGTPEEIRGNKQVLDAYLGS</sequence>
<keyword evidence="3" id="KW-0547">Nucleotide-binding</keyword>
<dbReference type="InterPro" id="IPR003593">
    <property type="entry name" value="AAA+_ATPase"/>
</dbReference>
<dbReference type="EMBL" id="QFZK01000004">
    <property type="protein sequence ID" value="RFO97233.1"/>
    <property type="molecule type" value="Genomic_DNA"/>
</dbReference>
<dbReference type="OrthoDB" id="9781337at2"/>
<protein>
    <submittedName>
        <fullName evidence="6">ABC transporter ATP-binding protein</fullName>
    </submittedName>
</protein>
<dbReference type="InterPro" id="IPR017871">
    <property type="entry name" value="ABC_transporter-like_CS"/>
</dbReference>
<dbReference type="InterPro" id="IPR051120">
    <property type="entry name" value="ABC_AA/LPS_Transport"/>
</dbReference>
<gene>
    <name evidence="6" type="ORF">DIC66_08835</name>
</gene>
<dbReference type="GO" id="GO:0005886">
    <property type="term" value="C:plasma membrane"/>
    <property type="evidence" value="ECO:0007669"/>
    <property type="project" value="TreeGrafter"/>
</dbReference>
<dbReference type="Pfam" id="PF00005">
    <property type="entry name" value="ABC_tran"/>
    <property type="match status" value="1"/>
</dbReference>
<dbReference type="InterPro" id="IPR032823">
    <property type="entry name" value="BCA_ABC_TP_C"/>
</dbReference>
<dbReference type="GO" id="GO:0016887">
    <property type="term" value="F:ATP hydrolysis activity"/>
    <property type="evidence" value="ECO:0007669"/>
    <property type="project" value="InterPro"/>
</dbReference>
<organism evidence="6 7">
    <name type="scientific">Rhodoferax lacus</name>
    <dbReference type="NCBI Taxonomy" id="2184758"/>
    <lineage>
        <taxon>Bacteria</taxon>
        <taxon>Pseudomonadati</taxon>
        <taxon>Pseudomonadota</taxon>
        <taxon>Betaproteobacteria</taxon>
        <taxon>Burkholderiales</taxon>
        <taxon>Comamonadaceae</taxon>
        <taxon>Rhodoferax</taxon>
    </lineage>
</organism>
<dbReference type="Gene3D" id="3.40.50.300">
    <property type="entry name" value="P-loop containing nucleotide triphosphate hydrolases"/>
    <property type="match status" value="1"/>
</dbReference>
<name>A0A3E1RD74_9BURK</name>
<dbReference type="Proteomes" id="UP000260665">
    <property type="component" value="Unassembled WGS sequence"/>
</dbReference>
<keyword evidence="2" id="KW-1003">Cell membrane</keyword>
<dbReference type="PROSITE" id="PS50893">
    <property type="entry name" value="ABC_TRANSPORTER_2"/>
    <property type="match status" value="1"/>
</dbReference>